<dbReference type="EMBL" id="RRYP01005957">
    <property type="protein sequence ID" value="TNV81598.1"/>
    <property type="molecule type" value="Genomic_DNA"/>
</dbReference>
<evidence type="ECO:0000313" key="2">
    <source>
        <dbReference type="Proteomes" id="UP000785679"/>
    </source>
</evidence>
<evidence type="ECO:0000313" key="1">
    <source>
        <dbReference type="EMBL" id="TNV81598.1"/>
    </source>
</evidence>
<sequence length="102" mass="12019">MSQANEKQKLNHTLPLQQSLKFVHSPLPFSFEKDCLYKVYTTEINQLFTSSHQSTTLVQLQFRALREKFIVSENHNERKIFQFPSLSCFEEQGLHSTRINMV</sequence>
<protein>
    <submittedName>
        <fullName evidence="1">Uncharacterized protein</fullName>
    </submittedName>
</protein>
<accession>A0A8J8NUX8</accession>
<dbReference type="Proteomes" id="UP000785679">
    <property type="component" value="Unassembled WGS sequence"/>
</dbReference>
<keyword evidence="2" id="KW-1185">Reference proteome</keyword>
<organism evidence="1 2">
    <name type="scientific">Halteria grandinella</name>
    <dbReference type="NCBI Taxonomy" id="5974"/>
    <lineage>
        <taxon>Eukaryota</taxon>
        <taxon>Sar</taxon>
        <taxon>Alveolata</taxon>
        <taxon>Ciliophora</taxon>
        <taxon>Intramacronucleata</taxon>
        <taxon>Spirotrichea</taxon>
        <taxon>Stichotrichia</taxon>
        <taxon>Sporadotrichida</taxon>
        <taxon>Halteriidae</taxon>
        <taxon>Halteria</taxon>
    </lineage>
</organism>
<dbReference type="AlphaFoldDB" id="A0A8J8NUX8"/>
<proteinExistence type="predicted"/>
<name>A0A8J8NUX8_HALGN</name>
<gene>
    <name evidence="1" type="ORF">FGO68_gene9951</name>
</gene>
<reference evidence="1" key="1">
    <citation type="submission" date="2019-06" db="EMBL/GenBank/DDBJ databases">
        <authorList>
            <person name="Zheng W."/>
        </authorList>
    </citation>
    <scope>NUCLEOTIDE SEQUENCE</scope>
    <source>
        <strain evidence="1">QDHG01</strain>
    </source>
</reference>
<comment type="caution">
    <text evidence="1">The sequence shown here is derived from an EMBL/GenBank/DDBJ whole genome shotgun (WGS) entry which is preliminary data.</text>
</comment>